<dbReference type="Proteomes" id="UP000198549">
    <property type="component" value="Chromosome I"/>
</dbReference>
<reference evidence="5 10" key="4">
    <citation type="submission" date="2019-09" db="EMBL/GenBank/DDBJ databases">
        <title>Draft genome sequences of 48 bacterial type strains from the CCUG.</title>
        <authorList>
            <person name="Tunovic T."/>
            <person name="Pineiro-Iglesias B."/>
            <person name="Unosson C."/>
            <person name="Inganas E."/>
            <person name="Ohlen M."/>
            <person name="Cardew S."/>
            <person name="Jensie-Markopoulos S."/>
            <person name="Salva-Serra F."/>
            <person name="Jaen-Luchoro D."/>
            <person name="Karlsson R."/>
            <person name="Svensson-Stadler L."/>
            <person name="Chun J."/>
            <person name="Moore E."/>
        </authorList>
    </citation>
    <scope>NUCLEOTIDE SEQUENCE [LARGE SCALE GENOMIC DNA]</scope>
    <source>
        <strain evidence="5 10">CCUG 53116</strain>
    </source>
</reference>
<evidence type="ECO:0000313" key="5">
    <source>
        <dbReference type="EMBL" id="KAB0486646.1"/>
    </source>
</evidence>
<dbReference type="Pfam" id="PF03573">
    <property type="entry name" value="OprD"/>
    <property type="match status" value="1"/>
</dbReference>
<keyword evidence="2" id="KW-0813">Transport</keyword>
<evidence type="ECO:0000313" key="8">
    <source>
        <dbReference type="Proteomes" id="UP000186756"/>
    </source>
</evidence>
<dbReference type="OrthoDB" id="6759120at2"/>
<evidence type="ECO:0000313" key="10">
    <source>
        <dbReference type="Proteomes" id="UP000460142"/>
    </source>
</evidence>
<comment type="similarity">
    <text evidence="1">Belongs to the outer membrane porin (Opr) (TC 1.B.25) family.</text>
</comment>
<dbReference type="PANTHER" id="PTHR34596">
    <property type="entry name" value="CHITOPORIN"/>
    <property type="match status" value="1"/>
</dbReference>
<dbReference type="EMBL" id="LT629709">
    <property type="protein sequence ID" value="SDO34392.1"/>
    <property type="molecule type" value="Genomic_DNA"/>
</dbReference>
<evidence type="ECO:0000256" key="2">
    <source>
        <dbReference type="ARBA" id="ARBA00022448"/>
    </source>
</evidence>
<dbReference type="InterPro" id="IPR005318">
    <property type="entry name" value="OM_porin_bac"/>
</dbReference>
<dbReference type="Proteomes" id="UP000186756">
    <property type="component" value="Unassembled WGS sequence"/>
</dbReference>
<dbReference type="EMBL" id="VZPS01000004">
    <property type="protein sequence ID" value="KAB0486646.1"/>
    <property type="molecule type" value="Genomic_DNA"/>
</dbReference>
<evidence type="ECO:0000313" key="7">
    <source>
        <dbReference type="EMBL" id="SDO34392.1"/>
    </source>
</evidence>
<keyword evidence="8" id="KW-1185">Reference proteome</keyword>
<dbReference type="PANTHER" id="PTHR34596:SF2">
    <property type="entry name" value="CHITOPORIN"/>
    <property type="match status" value="1"/>
</dbReference>
<keyword evidence="3 4" id="KW-0732">Signal</keyword>
<dbReference type="Proteomes" id="UP000460142">
    <property type="component" value="Unassembled WGS sequence"/>
</dbReference>
<evidence type="ECO:0000256" key="3">
    <source>
        <dbReference type="ARBA" id="ARBA00022729"/>
    </source>
</evidence>
<dbReference type="AlphaFoldDB" id="A0A1H0ISQ8"/>
<reference evidence="7 9" key="1">
    <citation type="submission" date="2016-10" db="EMBL/GenBank/DDBJ databases">
        <authorList>
            <person name="de Groot N.N."/>
        </authorList>
    </citation>
    <scope>NUCLEOTIDE SEQUENCE [LARGE SCALE GENOMIC DNA]</scope>
    <source>
        <strain evidence="7 9">BS3776</strain>
    </source>
</reference>
<feature type="signal peptide" evidence="4">
    <location>
        <begin position="1"/>
        <end position="27"/>
    </location>
</feature>
<reference evidence="8" key="3">
    <citation type="submission" date="2017-01" db="EMBL/GenBank/DDBJ databases">
        <authorList>
            <person name="Poblete-Castro I."/>
        </authorList>
    </citation>
    <scope>NUCLEOTIDE SEQUENCE [LARGE SCALE GENOMIC DNA]</scope>
    <source>
        <strain evidence="8">DSM 18361 / CCUG 53116 / MT1</strain>
    </source>
</reference>
<dbReference type="RefSeq" id="WP_075946074.1">
    <property type="nucleotide sequence ID" value="NZ_LT629709.1"/>
</dbReference>
<dbReference type="GO" id="GO:0016020">
    <property type="term" value="C:membrane"/>
    <property type="evidence" value="ECO:0007669"/>
    <property type="project" value="InterPro"/>
</dbReference>
<proteinExistence type="inferred from homology"/>
<evidence type="ECO:0000313" key="6">
    <source>
        <dbReference type="EMBL" id="OLU04354.1"/>
    </source>
</evidence>
<protein>
    <submittedName>
        <fullName evidence="5 6">Porin</fullName>
    </submittedName>
    <submittedName>
        <fullName evidence="7">Outer membrane porin, OprD family</fullName>
    </submittedName>
</protein>
<organism evidence="7 9">
    <name type="scientific">Pseudomonas reinekei</name>
    <dbReference type="NCBI Taxonomy" id="395598"/>
    <lineage>
        <taxon>Bacteria</taxon>
        <taxon>Pseudomonadati</taxon>
        <taxon>Pseudomonadota</taxon>
        <taxon>Gammaproteobacteria</taxon>
        <taxon>Pseudomonadales</taxon>
        <taxon>Pseudomonadaceae</taxon>
        <taxon>Pseudomonas</taxon>
    </lineage>
</organism>
<evidence type="ECO:0000256" key="4">
    <source>
        <dbReference type="SAM" id="SignalP"/>
    </source>
</evidence>
<dbReference type="Gene3D" id="2.40.160.10">
    <property type="entry name" value="Porin"/>
    <property type="match status" value="1"/>
</dbReference>
<sequence>MLNPFKVGRFACLTIFGSLFMPLLARADVIDDSHLKIDFKNFYLKRNFTKSGAPVSDVGNWSQGMDLQFTSGYTNTPIAFGLDVDAQYAVRLDSKGNDGSLPYSVRDNQTAHDYSRAGATFKAKVSKTELKVGDMRPELPVAWHDPSRQLDTIFQGAVVESKELNNLVLTGGRFWSAVTRESSNHEKFYKFGTNRNLNSDALDFAGATYDLSSAFQVSYFHAVMHDIYKQDYLGFKHQMDLGNGYGMRFDLRGFDNRDDGDAVAGKVDNRALSTGVTLSKGGHRVNAVYQRMYGDTIFPTPNGYIPQFYLLNWANQPFIRPQERSWSVGYAYDFAAMGVPGLNFSTRYIKGTQIARGDGLSDETENERDIAIGYAIQSGPLKGLGFMWRNYLVKQRYGSDFDENRLITSYTWNIW</sequence>
<dbReference type="EMBL" id="MSTQ01000004">
    <property type="protein sequence ID" value="OLU04354.1"/>
    <property type="molecule type" value="Genomic_DNA"/>
</dbReference>
<feature type="chain" id="PRO_5015064685" evidence="4">
    <location>
        <begin position="28"/>
        <end position="415"/>
    </location>
</feature>
<evidence type="ECO:0000256" key="1">
    <source>
        <dbReference type="ARBA" id="ARBA00009075"/>
    </source>
</evidence>
<dbReference type="GO" id="GO:0015288">
    <property type="term" value="F:porin activity"/>
    <property type="evidence" value="ECO:0007669"/>
    <property type="project" value="TreeGrafter"/>
</dbReference>
<name>A0A1H0ISQ8_PSERE</name>
<dbReference type="InterPro" id="IPR023614">
    <property type="entry name" value="Porin_dom_sf"/>
</dbReference>
<accession>A0A1H0ISQ8</accession>
<gene>
    <name evidence="6" type="ORF">BVK86_08955</name>
    <name evidence="5" type="ORF">F7R15_07120</name>
    <name evidence="7" type="ORF">SAMN04490202_0632</name>
</gene>
<reference evidence="6" key="2">
    <citation type="submission" date="2017-01" db="EMBL/GenBank/DDBJ databases">
        <authorList>
            <person name="Mah S.A."/>
            <person name="Swanson W.J."/>
            <person name="Moy G.W."/>
            <person name="Vacquier V.D."/>
        </authorList>
    </citation>
    <scope>NUCLEOTIDE SEQUENCE [LARGE SCALE GENOMIC DNA]</scope>
    <source>
        <strain evidence="6">MT1</strain>
    </source>
</reference>
<evidence type="ECO:0000313" key="9">
    <source>
        <dbReference type="Proteomes" id="UP000198549"/>
    </source>
</evidence>